<accession>A0ABW4W8V5</accession>
<evidence type="ECO:0000313" key="1">
    <source>
        <dbReference type="EMBL" id="MFD2052884.1"/>
    </source>
</evidence>
<evidence type="ECO:0000313" key="2">
    <source>
        <dbReference type="Proteomes" id="UP001597349"/>
    </source>
</evidence>
<dbReference type="Gene3D" id="3.20.20.70">
    <property type="entry name" value="Aldolase class I"/>
    <property type="match status" value="2"/>
</dbReference>
<dbReference type="InterPro" id="IPR008567">
    <property type="entry name" value="BKACE"/>
</dbReference>
<dbReference type="EMBL" id="JBHUGY010000014">
    <property type="protein sequence ID" value="MFD2052884.1"/>
    <property type="molecule type" value="Genomic_DNA"/>
</dbReference>
<dbReference type="PANTHER" id="PTHR37418:SF1">
    <property type="entry name" value="3-KETO-5-AMINOHEXANOATE CLEAVAGE PROTEIN"/>
    <property type="match status" value="1"/>
</dbReference>
<dbReference type="RefSeq" id="WP_379017801.1">
    <property type="nucleotide sequence ID" value="NZ_JBHUGY010000014.1"/>
</dbReference>
<dbReference type="PANTHER" id="PTHR37418">
    <property type="entry name" value="3-KETO-5-AMINOHEXANOATE CLEAVAGE ENZYME-RELATED"/>
    <property type="match status" value="1"/>
</dbReference>
<dbReference type="Proteomes" id="UP001597349">
    <property type="component" value="Unassembled WGS sequence"/>
</dbReference>
<proteinExistence type="predicted"/>
<comment type="caution">
    <text evidence="1">The sequence shown here is derived from an EMBL/GenBank/DDBJ whole genome shotgun (WGS) entry which is preliminary data.</text>
</comment>
<name>A0ABW4W8V5_9HYPH</name>
<keyword evidence="2" id="KW-1185">Reference proteome</keyword>
<organism evidence="1 2">
    <name type="scientific">Mesorhizobium calcicola</name>
    <dbReference type="NCBI Taxonomy" id="1300310"/>
    <lineage>
        <taxon>Bacteria</taxon>
        <taxon>Pseudomonadati</taxon>
        <taxon>Pseudomonadota</taxon>
        <taxon>Alphaproteobacteria</taxon>
        <taxon>Hyphomicrobiales</taxon>
        <taxon>Phyllobacteriaceae</taxon>
        <taxon>Mesorhizobium</taxon>
    </lineage>
</organism>
<gene>
    <name evidence="1" type="ORF">ACFSQT_07090</name>
</gene>
<dbReference type="Pfam" id="PF05853">
    <property type="entry name" value="BKACE"/>
    <property type="match status" value="2"/>
</dbReference>
<dbReference type="InterPro" id="IPR013785">
    <property type="entry name" value="Aldolase_TIM"/>
</dbReference>
<sequence>MIVQACINGARPRDFHPRLPLDAQAMASDAAACVAAGAAELHIHPRGIDGRESLAAVNATVLAVRQVCPGTLIGVSTGAWIENDVERTRAAIAAWRELPDYASVNLSEADAPGVMELLRQRSVGIEAGLATTADAERFVGLADHAQVLRILIEIDIQDLSAALDEAHGIAAVLERAGVRRPILLHGVDATVWPFVALAHRKRWSTRVGLEDGKTLADGKTAKDNAAIVAAAVAIFRAVPTG</sequence>
<reference evidence="2" key="1">
    <citation type="journal article" date="2019" name="Int. J. Syst. Evol. Microbiol.">
        <title>The Global Catalogue of Microorganisms (GCM) 10K type strain sequencing project: providing services to taxonomists for standard genome sequencing and annotation.</title>
        <authorList>
            <consortium name="The Broad Institute Genomics Platform"/>
            <consortium name="The Broad Institute Genome Sequencing Center for Infectious Disease"/>
            <person name="Wu L."/>
            <person name="Ma J."/>
        </authorList>
    </citation>
    <scope>NUCLEOTIDE SEQUENCE [LARGE SCALE GENOMIC DNA]</scope>
    <source>
        <strain evidence="2">CGMCC 1.16226</strain>
    </source>
</reference>
<protein>
    <submittedName>
        <fullName evidence="1">3-keto-5-aminohexanoate cleavage protein</fullName>
    </submittedName>
</protein>